<evidence type="ECO:0000313" key="2">
    <source>
        <dbReference type="EMBL" id="MEV5506864.1"/>
    </source>
</evidence>
<evidence type="ECO:0000256" key="1">
    <source>
        <dbReference type="SAM" id="MobiDB-lite"/>
    </source>
</evidence>
<feature type="region of interest" description="Disordered" evidence="1">
    <location>
        <begin position="1"/>
        <end position="53"/>
    </location>
</feature>
<feature type="compositionally biased region" description="Basic and acidic residues" evidence="1">
    <location>
        <begin position="1"/>
        <end position="13"/>
    </location>
</feature>
<reference evidence="2 3" key="1">
    <citation type="submission" date="2024-06" db="EMBL/GenBank/DDBJ databases">
        <title>The Natural Products Discovery Center: Release of the First 8490 Sequenced Strains for Exploring Actinobacteria Biosynthetic Diversity.</title>
        <authorList>
            <person name="Kalkreuter E."/>
            <person name="Kautsar S.A."/>
            <person name="Yang D."/>
            <person name="Bader C.D."/>
            <person name="Teijaro C.N."/>
            <person name="Fluegel L."/>
            <person name="Davis C.M."/>
            <person name="Simpson J.R."/>
            <person name="Lauterbach L."/>
            <person name="Steele A.D."/>
            <person name="Gui C."/>
            <person name="Meng S."/>
            <person name="Li G."/>
            <person name="Viehrig K."/>
            <person name="Ye F."/>
            <person name="Su P."/>
            <person name="Kiefer A.F."/>
            <person name="Nichols A."/>
            <person name="Cepeda A.J."/>
            <person name="Yan W."/>
            <person name="Fan B."/>
            <person name="Jiang Y."/>
            <person name="Adhikari A."/>
            <person name="Zheng C.-J."/>
            <person name="Schuster L."/>
            <person name="Cowan T.M."/>
            <person name="Smanski M.J."/>
            <person name="Chevrette M.G."/>
            <person name="De Carvalho L.P.S."/>
            <person name="Shen B."/>
        </authorList>
    </citation>
    <scope>NUCLEOTIDE SEQUENCE [LARGE SCALE GENOMIC DNA]</scope>
    <source>
        <strain evidence="2 3">NPDC052347</strain>
    </source>
</reference>
<keyword evidence="3" id="KW-1185">Reference proteome</keyword>
<accession>A0ABV3JX54</accession>
<name>A0ABV3JX54_STRON</name>
<dbReference type="EMBL" id="JBFAUK010000006">
    <property type="protein sequence ID" value="MEV5506864.1"/>
    <property type="molecule type" value="Genomic_DNA"/>
</dbReference>
<evidence type="ECO:0000313" key="3">
    <source>
        <dbReference type="Proteomes" id="UP001552594"/>
    </source>
</evidence>
<comment type="caution">
    <text evidence="2">The sequence shown here is derived from an EMBL/GenBank/DDBJ whole genome shotgun (WGS) entry which is preliminary data.</text>
</comment>
<feature type="compositionally biased region" description="Low complexity" evidence="1">
    <location>
        <begin position="14"/>
        <end position="23"/>
    </location>
</feature>
<dbReference type="Proteomes" id="UP001552594">
    <property type="component" value="Unassembled WGS sequence"/>
</dbReference>
<feature type="compositionally biased region" description="Basic residues" evidence="1">
    <location>
        <begin position="43"/>
        <end position="53"/>
    </location>
</feature>
<dbReference type="RefSeq" id="WP_161968705.1">
    <property type="nucleotide sequence ID" value="NZ_JBFAUK010000006.1"/>
</dbReference>
<sequence>MSEARIDTTEASRIEASAQAAAAGYGKHRGPASLADDQSASPHGKHRRPAEAN</sequence>
<proteinExistence type="predicted"/>
<organism evidence="2 3">
    <name type="scientific">Streptomyces orinoci</name>
    <name type="common">Streptoverticillium orinoci</name>
    <dbReference type="NCBI Taxonomy" id="67339"/>
    <lineage>
        <taxon>Bacteria</taxon>
        <taxon>Bacillati</taxon>
        <taxon>Actinomycetota</taxon>
        <taxon>Actinomycetes</taxon>
        <taxon>Kitasatosporales</taxon>
        <taxon>Streptomycetaceae</taxon>
        <taxon>Streptomyces</taxon>
    </lineage>
</organism>
<gene>
    <name evidence="2" type="ORF">AB0L16_10340</name>
</gene>
<protein>
    <submittedName>
        <fullName evidence="2">Uncharacterized protein</fullName>
    </submittedName>
</protein>